<dbReference type="GO" id="GO:0031463">
    <property type="term" value="C:Cul3-RING ubiquitin ligase complex"/>
    <property type="evidence" value="ECO:0000318"/>
    <property type="project" value="GO_Central"/>
</dbReference>
<dbReference type="InterPro" id="IPR011705">
    <property type="entry name" value="BACK"/>
</dbReference>
<dbReference type="Gene3D" id="2.120.10.80">
    <property type="entry name" value="Kelch-type beta propeller"/>
    <property type="match status" value="1"/>
</dbReference>
<name>A7S2N5_NEMVE</name>
<feature type="domain" description="BTB" evidence="3">
    <location>
        <begin position="26"/>
        <end position="93"/>
    </location>
</feature>
<reference evidence="4 5" key="1">
    <citation type="journal article" date="2007" name="Science">
        <title>Sea anemone genome reveals ancestral eumetazoan gene repertoire and genomic organization.</title>
        <authorList>
            <person name="Putnam N.H."/>
            <person name="Srivastava M."/>
            <person name="Hellsten U."/>
            <person name="Dirks B."/>
            <person name="Chapman J."/>
            <person name="Salamov A."/>
            <person name="Terry A."/>
            <person name="Shapiro H."/>
            <person name="Lindquist E."/>
            <person name="Kapitonov V.V."/>
            <person name="Jurka J."/>
            <person name="Genikhovich G."/>
            <person name="Grigoriev I.V."/>
            <person name="Lucas S.M."/>
            <person name="Steele R.E."/>
            <person name="Finnerty J.R."/>
            <person name="Technau U."/>
            <person name="Martindale M.Q."/>
            <person name="Rokhsar D.S."/>
        </authorList>
    </citation>
    <scope>NUCLEOTIDE SEQUENCE [LARGE SCALE GENOMIC DNA]</scope>
    <source>
        <strain evidence="5">CH2 X CH6</strain>
    </source>
</reference>
<protein>
    <recommendedName>
        <fullName evidence="3">BTB domain-containing protein</fullName>
    </recommendedName>
</protein>
<dbReference type="AlphaFoldDB" id="A7S2N5"/>
<dbReference type="SUPFAM" id="SSF117281">
    <property type="entry name" value="Kelch motif"/>
    <property type="match status" value="1"/>
</dbReference>
<dbReference type="InterPro" id="IPR006652">
    <property type="entry name" value="Kelch_1"/>
</dbReference>
<dbReference type="EMBL" id="DS469569">
    <property type="protein sequence ID" value="EDO42035.1"/>
    <property type="molecule type" value="Genomic_DNA"/>
</dbReference>
<dbReference type="PhylomeDB" id="A7S2N5"/>
<dbReference type="Gene3D" id="1.25.40.420">
    <property type="match status" value="1"/>
</dbReference>
<dbReference type="Pfam" id="PF24681">
    <property type="entry name" value="Kelch_KLHDC2_KLHL20_DRC7"/>
    <property type="match status" value="1"/>
</dbReference>
<dbReference type="GO" id="GO:0043161">
    <property type="term" value="P:proteasome-mediated ubiquitin-dependent protein catabolic process"/>
    <property type="evidence" value="ECO:0000318"/>
    <property type="project" value="GO_Central"/>
</dbReference>
<evidence type="ECO:0000256" key="1">
    <source>
        <dbReference type="ARBA" id="ARBA00022441"/>
    </source>
</evidence>
<dbReference type="SMART" id="SM00875">
    <property type="entry name" value="BACK"/>
    <property type="match status" value="1"/>
</dbReference>
<dbReference type="Proteomes" id="UP000001593">
    <property type="component" value="Unassembled WGS sequence"/>
</dbReference>
<evidence type="ECO:0000313" key="5">
    <source>
        <dbReference type="Proteomes" id="UP000001593"/>
    </source>
</evidence>
<organism evidence="4 5">
    <name type="scientific">Nematostella vectensis</name>
    <name type="common">Starlet sea anemone</name>
    <dbReference type="NCBI Taxonomy" id="45351"/>
    <lineage>
        <taxon>Eukaryota</taxon>
        <taxon>Metazoa</taxon>
        <taxon>Cnidaria</taxon>
        <taxon>Anthozoa</taxon>
        <taxon>Hexacorallia</taxon>
        <taxon>Actiniaria</taxon>
        <taxon>Edwardsiidae</taxon>
        <taxon>Nematostella</taxon>
    </lineage>
</organism>
<evidence type="ECO:0000313" key="4">
    <source>
        <dbReference type="EMBL" id="EDO42035.1"/>
    </source>
</evidence>
<dbReference type="HOGENOM" id="CLU_004253_14_2_1"/>
<gene>
    <name evidence="4" type="ORF">NEMVEDRAFT_v1g205849</name>
</gene>
<dbReference type="CDD" id="cd18186">
    <property type="entry name" value="BTB_POZ_ZBTB_KLHL-like"/>
    <property type="match status" value="1"/>
</dbReference>
<accession>A7S2N5</accession>
<dbReference type="InterPro" id="IPR000210">
    <property type="entry name" value="BTB/POZ_dom"/>
</dbReference>
<dbReference type="Pfam" id="PF01344">
    <property type="entry name" value="Kelch_1"/>
    <property type="match status" value="1"/>
</dbReference>
<dbReference type="SMART" id="SM00225">
    <property type="entry name" value="BTB"/>
    <property type="match status" value="1"/>
</dbReference>
<dbReference type="KEGG" id="nve:5513883"/>
<dbReference type="InterPro" id="IPR011333">
    <property type="entry name" value="SKP1/BTB/POZ_sf"/>
</dbReference>
<evidence type="ECO:0000259" key="3">
    <source>
        <dbReference type="PROSITE" id="PS50097"/>
    </source>
</evidence>
<keyword evidence="1" id="KW-0880">Kelch repeat</keyword>
<keyword evidence="2" id="KW-0677">Repeat</keyword>
<dbReference type="PROSITE" id="PS50097">
    <property type="entry name" value="BTB"/>
    <property type="match status" value="1"/>
</dbReference>
<proteinExistence type="predicted"/>
<dbReference type="Gene3D" id="3.30.710.10">
    <property type="entry name" value="Potassium Channel Kv1.1, Chain A"/>
    <property type="match status" value="1"/>
</dbReference>
<dbReference type="PIRSF" id="PIRSF037037">
    <property type="entry name" value="Kelch-like_protein_gigaxonin"/>
    <property type="match status" value="1"/>
</dbReference>
<sequence length="571" mass="64674">MAGKDATFCVNAMQSMDDFRKERFLCDVTLNVNEVLFHAHRNILAASSPYFRALFTSEMRENQGNEIKLNNVDVEIMEDILAYLYSGSVVVEESKAIPLTVAADYMLLPKLKQLGIDFLSHNLTSANCLSILAIAEKFNFQTLKDNAQRYTLEQFGTVSQAEEFERLNVEQLLAIISCDDLVAKEQEVFEAVVRWVDFSLEERRKHFEILFRHLRLVYLPRCYLEDVVKGEELVRESDACKLLVVRAEEYFSLSYDERKRRNLFPQPRTCQNGIFIAGGWLETNRITNEAHLFVPNLSECYDLAPMITARKNHGMTLHDGGIFVVGGASMEETALRSAELYDPRSNSWSTVMSMRKEVAALGVASFGNYIYAIGGHDNTGRPLNVVQRYDSKDNSWSFVASLNESRTRLCVVATEDQIYAFGGFSSEEYMPLKSCETYKVDNDAWYEIPPMRHRRSGASATYLHQQIYIIGGEDLLEVPFVLDACEVYTPVSNSWSVIAPLCVPRSHGCSGAIKDKVYALCGINKGRELHSIECYDTYKRQWEVVDRLKVAIEGLACCITTVPGELLASIM</sequence>
<dbReference type="Pfam" id="PF00651">
    <property type="entry name" value="BTB"/>
    <property type="match status" value="1"/>
</dbReference>
<dbReference type="SUPFAM" id="SSF54695">
    <property type="entry name" value="POZ domain"/>
    <property type="match status" value="1"/>
</dbReference>
<evidence type="ECO:0000256" key="2">
    <source>
        <dbReference type="ARBA" id="ARBA00022737"/>
    </source>
</evidence>
<dbReference type="SMART" id="SM00612">
    <property type="entry name" value="Kelch"/>
    <property type="match status" value="6"/>
</dbReference>
<dbReference type="Pfam" id="PF07707">
    <property type="entry name" value="BACK"/>
    <property type="match status" value="1"/>
</dbReference>
<dbReference type="InterPro" id="IPR015915">
    <property type="entry name" value="Kelch-typ_b-propeller"/>
</dbReference>
<dbReference type="PANTHER" id="PTHR24412">
    <property type="entry name" value="KELCH PROTEIN"/>
    <property type="match status" value="1"/>
</dbReference>
<dbReference type="PANTHER" id="PTHR24412:SF497">
    <property type="entry name" value="KELCH-LIKE PROTEIN 18"/>
    <property type="match status" value="1"/>
</dbReference>
<dbReference type="OrthoDB" id="6678352at2759"/>
<dbReference type="eggNOG" id="KOG4441">
    <property type="taxonomic scope" value="Eukaryota"/>
</dbReference>
<dbReference type="GO" id="GO:0005737">
    <property type="term" value="C:cytoplasm"/>
    <property type="evidence" value="ECO:0000318"/>
    <property type="project" value="GO_Central"/>
</dbReference>
<dbReference type="GO" id="GO:1990756">
    <property type="term" value="F:ubiquitin-like ligase-substrate adaptor activity"/>
    <property type="evidence" value="ECO:0000318"/>
    <property type="project" value="GO_Central"/>
</dbReference>
<dbReference type="FunFam" id="1.25.40.420:FF:000001">
    <property type="entry name" value="Kelch-like family member 12"/>
    <property type="match status" value="1"/>
</dbReference>
<keyword evidence="5" id="KW-1185">Reference proteome</keyword>
<dbReference type="InParanoid" id="A7S2N5"/>
<dbReference type="InterPro" id="IPR017096">
    <property type="entry name" value="BTB-kelch_protein"/>
</dbReference>